<dbReference type="PANTHER" id="PTHR42765">
    <property type="entry name" value="SOLEUCYL-TRNA SYNTHETASE"/>
    <property type="match status" value="1"/>
</dbReference>
<accession>A0A7I8VRI8</accession>
<dbReference type="Gene3D" id="1.10.10.830">
    <property type="entry name" value="Ile-tRNA synthetase CP2 domain-like"/>
    <property type="match status" value="1"/>
</dbReference>
<dbReference type="InterPro" id="IPR033708">
    <property type="entry name" value="Anticodon_Ile_BEm"/>
</dbReference>
<keyword evidence="4" id="KW-0648">Protein biosynthesis</keyword>
<feature type="domain" description="Methionyl/Valyl/Leucyl/Isoleucyl-tRNA synthetase anticodon-binding" evidence="7">
    <location>
        <begin position="244"/>
        <end position="362"/>
    </location>
</feature>
<feature type="domain" description="Aminoacyl-tRNA synthetase class Ia" evidence="6">
    <location>
        <begin position="5"/>
        <end position="195"/>
    </location>
</feature>
<dbReference type="InterPro" id="IPR013155">
    <property type="entry name" value="M/V/L/I-tRNA-synth_anticd-bd"/>
</dbReference>
<dbReference type="OrthoDB" id="10264412at2759"/>
<dbReference type="EMBL" id="CAJFCJ010000009">
    <property type="protein sequence ID" value="CAD5118931.1"/>
    <property type="molecule type" value="Genomic_DNA"/>
</dbReference>
<dbReference type="SUPFAM" id="SSF52374">
    <property type="entry name" value="Nucleotidylyl transferase"/>
    <property type="match status" value="1"/>
</dbReference>
<dbReference type="AlphaFoldDB" id="A0A7I8VRI8"/>
<dbReference type="InterPro" id="IPR014729">
    <property type="entry name" value="Rossmann-like_a/b/a_fold"/>
</dbReference>
<dbReference type="GO" id="GO:0006428">
    <property type="term" value="P:isoleucyl-tRNA aminoacylation"/>
    <property type="evidence" value="ECO:0007669"/>
    <property type="project" value="TreeGrafter"/>
</dbReference>
<evidence type="ECO:0000256" key="5">
    <source>
        <dbReference type="ARBA" id="ARBA00023146"/>
    </source>
</evidence>
<evidence type="ECO:0000313" key="8">
    <source>
        <dbReference type="EMBL" id="CAD5118931.1"/>
    </source>
</evidence>
<dbReference type="Proteomes" id="UP000549394">
    <property type="component" value="Unassembled WGS sequence"/>
</dbReference>
<dbReference type="Gene3D" id="1.10.730.20">
    <property type="match status" value="1"/>
</dbReference>
<dbReference type="PANTHER" id="PTHR42765:SF1">
    <property type="entry name" value="ISOLEUCINE--TRNA LIGASE, MITOCHONDRIAL"/>
    <property type="match status" value="1"/>
</dbReference>
<dbReference type="Gene3D" id="3.40.50.620">
    <property type="entry name" value="HUPs"/>
    <property type="match status" value="1"/>
</dbReference>
<sequence>MHSKLDSRPYWCISRQRSWGLPIPVFYEKETNQPFISKDSVQHLRELVKKYGSDCWWSMDIEELLPKSIREKGGFRSDTEFVKGSDILDIWFDSGSSWYTVLPENIKQADVYLEGIDQFGGWFQSSLITSVAQRDIAPYKKIIAHGFVVDEDGKKMSKSLGNVIDPANVVEGANDSDLGYGADVLRWWVALSHEESKVLIGKSLLKKYYEQIFKVRKTLRYLLGNLADFELDKRIEVHEMLPQDRYMMHLLSEFIETCRAFYDAHEYKKVVLSLERFINGPASAFYCRITKDRIYCSSPESKDRRSAQTVQFHIADEVLKILAPVLPFLTEEVSLYHPFDKLGSIFKRTWTDISVIQSWKDDRLAEKIQHLLHIRDSFNSFIASEDPVEFDLILFAQGHLFSTLKSLQSYELHSATSPICEILQPSNISLLSKPPVVIPDEAHVVEGVCKNKENGKVFEDRYLLLIVPAEGSLCERCRKYTSVKQTELCLRCSTALTDGWE</sequence>
<evidence type="ECO:0000259" key="7">
    <source>
        <dbReference type="Pfam" id="PF08264"/>
    </source>
</evidence>
<dbReference type="InterPro" id="IPR050081">
    <property type="entry name" value="Ile-tRNA_ligase"/>
</dbReference>
<dbReference type="InterPro" id="IPR009080">
    <property type="entry name" value="tRNAsynth_Ia_anticodon-bd"/>
</dbReference>
<dbReference type="GO" id="GO:0032543">
    <property type="term" value="P:mitochondrial translation"/>
    <property type="evidence" value="ECO:0007669"/>
    <property type="project" value="TreeGrafter"/>
</dbReference>
<evidence type="ECO:0000256" key="4">
    <source>
        <dbReference type="ARBA" id="ARBA00022917"/>
    </source>
</evidence>
<dbReference type="SUPFAM" id="SSF47323">
    <property type="entry name" value="Anticodon-binding domain of a subclass of class I aminoacyl-tRNA synthetases"/>
    <property type="match status" value="1"/>
</dbReference>
<dbReference type="GO" id="GO:0005524">
    <property type="term" value="F:ATP binding"/>
    <property type="evidence" value="ECO:0007669"/>
    <property type="project" value="UniProtKB-KW"/>
</dbReference>
<evidence type="ECO:0000256" key="3">
    <source>
        <dbReference type="ARBA" id="ARBA00022840"/>
    </source>
</evidence>
<keyword evidence="9" id="KW-1185">Reference proteome</keyword>
<evidence type="ECO:0000313" key="9">
    <source>
        <dbReference type="Proteomes" id="UP000549394"/>
    </source>
</evidence>
<dbReference type="GO" id="GO:0000049">
    <property type="term" value="F:tRNA binding"/>
    <property type="evidence" value="ECO:0007669"/>
    <property type="project" value="InterPro"/>
</dbReference>
<dbReference type="Pfam" id="PF08264">
    <property type="entry name" value="Anticodon_1"/>
    <property type="match status" value="1"/>
</dbReference>
<keyword evidence="1" id="KW-0436">Ligase</keyword>
<proteinExistence type="predicted"/>
<dbReference type="CDD" id="cd07960">
    <property type="entry name" value="Anticodon_Ia_Ile_BEm"/>
    <property type="match status" value="1"/>
</dbReference>
<gene>
    <name evidence="8" type="ORF">DGYR_LOCUS7233</name>
</gene>
<keyword evidence="5" id="KW-0030">Aminoacyl-tRNA synthetase</keyword>
<keyword evidence="2" id="KW-0547">Nucleotide-binding</keyword>
<dbReference type="FunFam" id="3.40.50.620:FF:000128">
    <property type="entry name" value="Isoleucyl-tRNA synthetase 2, mitochondrial"/>
    <property type="match status" value="1"/>
</dbReference>
<dbReference type="InterPro" id="IPR002300">
    <property type="entry name" value="aa-tRNA-synth_Ia"/>
</dbReference>
<dbReference type="GO" id="GO:0004822">
    <property type="term" value="F:isoleucine-tRNA ligase activity"/>
    <property type="evidence" value="ECO:0007669"/>
    <property type="project" value="TreeGrafter"/>
</dbReference>
<protein>
    <submittedName>
        <fullName evidence="8">DgyrCDS7606</fullName>
    </submittedName>
</protein>
<dbReference type="GO" id="GO:0005739">
    <property type="term" value="C:mitochondrion"/>
    <property type="evidence" value="ECO:0007669"/>
    <property type="project" value="TreeGrafter"/>
</dbReference>
<evidence type="ECO:0000259" key="6">
    <source>
        <dbReference type="Pfam" id="PF00133"/>
    </source>
</evidence>
<name>A0A7I8VRI8_9ANNE</name>
<evidence type="ECO:0000256" key="2">
    <source>
        <dbReference type="ARBA" id="ARBA00022741"/>
    </source>
</evidence>
<organism evidence="8 9">
    <name type="scientific">Dimorphilus gyrociliatus</name>
    <dbReference type="NCBI Taxonomy" id="2664684"/>
    <lineage>
        <taxon>Eukaryota</taxon>
        <taxon>Metazoa</taxon>
        <taxon>Spiralia</taxon>
        <taxon>Lophotrochozoa</taxon>
        <taxon>Annelida</taxon>
        <taxon>Polychaeta</taxon>
        <taxon>Polychaeta incertae sedis</taxon>
        <taxon>Dinophilidae</taxon>
        <taxon>Dimorphilus</taxon>
    </lineage>
</organism>
<keyword evidence="3" id="KW-0067">ATP-binding</keyword>
<comment type="caution">
    <text evidence="8">The sequence shown here is derived from an EMBL/GenBank/DDBJ whole genome shotgun (WGS) entry which is preliminary data.</text>
</comment>
<reference evidence="8 9" key="1">
    <citation type="submission" date="2020-08" db="EMBL/GenBank/DDBJ databases">
        <authorList>
            <person name="Hejnol A."/>
        </authorList>
    </citation>
    <scope>NUCLEOTIDE SEQUENCE [LARGE SCALE GENOMIC DNA]</scope>
</reference>
<evidence type="ECO:0000256" key="1">
    <source>
        <dbReference type="ARBA" id="ARBA00022598"/>
    </source>
</evidence>
<dbReference type="Pfam" id="PF00133">
    <property type="entry name" value="tRNA-synt_1"/>
    <property type="match status" value="1"/>
</dbReference>